<protein>
    <submittedName>
        <fullName evidence="2">Uncharacterized protein</fullName>
    </submittedName>
</protein>
<feature type="non-terminal residue" evidence="2">
    <location>
        <position position="358"/>
    </location>
</feature>
<dbReference type="OrthoDB" id="5545891at2759"/>
<organism evidence="2 3">
    <name type="scientific">Smittium culicis</name>
    <dbReference type="NCBI Taxonomy" id="133412"/>
    <lineage>
        <taxon>Eukaryota</taxon>
        <taxon>Fungi</taxon>
        <taxon>Fungi incertae sedis</taxon>
        <taxon>Zoopagomycota</taxon>
        <taxon>Kickxellomycotina</taxon>
        <taxon>Harpellomycetes</taxon>
        <taxon>Harpellales</taxon>
        <taxon>Legeriomycetaceae</taxon>
        <taxon>Smittium</taxon>
    </lineage>
</organism>
<accession>A0A1R1X878</accession>
<feature type="region of interest" description="Disordered" evidence="1">
    <location>
        <begin position="190"/>
        <end position="358"/>
    </location>
</feature>
<proteinExistence type="predicted"/>
<reference evidence="3" key="1">
    <citation type="submission" date="2017-01" db="EMBL/GenBank/DDBJ databases">
        <authorList>
            <person name="Wang Y."/>
            <person name="White M."/>
            <person name="Kvist S."/>
            <person name="Moncalvo J.-M."/>
        </authorList>
    </citation>
    <scope>NUCLEOTIDE SEQUENCE [LARGE SCALE GENOMIC DNA]</scope>
    <source>
        <strain evidence="3">ID-206-W2</strain>
    </source>
</reference>
<dbReference type="EMBL" id="LSSM01006397">
    <property type="protein sequence ID" value="OMJ10844.1"/>
    <property type="molecule type" value="Genomic_DNA"/>
</dbReference>
<name>A0A1R1X878_9FUNG</name>
<feature type="compositionally biased region" description="Basic residues" evidence="1">
    <location>
        <begin position="156"/>
        <end position="168"/>
    </location>
</feature>
<sequence length="358" mass="39479">MDQHFMQIIQDLTEKVYDLSAIVRQGAHQGQTLDVQAPECDDLHRRTEVPSVEIESFTELLELIPDLEKDFFRFPLAEKAMKDIIYGCPKFTGMNYQPPPLNDAAPTSVKRTDAMLIDIMYKIMDLLGRAPQLVESSMKSLFTGDQLITMISTKKTATRSRTQRKSPFRQRQQPGYGYSAATAPIQQAALAQHQPNTSNNQGGQSQGKRSQNFPQKGKNSGADRERVCDSVQESNPEQESPEKEKFTQVFSEGECRGAADAPTFDDPGGERGHQKGGKSSLVEESYQGGEGESSRVLQQPLHDPKVDRRPPPSIGSPGVQQPYGGVLLQDGDPGIGMQDDQEEGLHGVPGLGRRLHAC</sequence>
<evidence type="ECO:0000256" key="1">
    <source>
        <dbReference type="SAM" id="MobiDB-lite"/>
    </source>
</evidence>
<feature type="region of interest" description="Disordered" evidence="1">
    <location>
        <begin position="153"/>
        <end position="176"/>
    </location>
</feature>
<dbReference type="Proteomes" id="UP000187429">
    <property type="component" value="Unassembled WGS sequence"/>
</dbReference>
<dbReference type="AlphaFoldDB" id="A0A1R1X878"/>
<feature type="compositionally biased region" description="Polar residues" evidence="1">
    <location>
        <begin position="193"/>
        <end position="218"/>
    </location>
</feature>
<keyword evidence="3" id="KW-1185">Reference proteome</keyword>
<evidence type="ECO:0000313" key="2">
    <source>
        <dbReference type="EMBL" id="OMJ10844.1"/>
    </source>
</evidence>
<comment type="caution">
    <text evidence="2">The sequence shown here is derived from an EMBL/GenBank/DDBJ whole genome shotgun (WGS) entry which is preliminary data.</text>
</comment>
<gene>
    <name evidence="2" type="ORF">AYI69_g10081</name>
</gene>
<evidence type="ECO:0000313" key="3">
    <source>
        <dbReference type="Proteomes" id="UP000187429"/>
    </source>
</evidence>